<sequence>MSLTAQAVKNIKPSSKLAKKADGGGLFLWIFPNGSKYWRWRYYLRGKEKLLALGVYCGPQQFDSQGNVIDSAVEMSLKEAREARDKAKRLLDSGIDPGKEKAESKRLEQAQAENNIECVAREWHDNNRARWVPDHANRILRRFEMDVFPFIGKEAVDSLKTHHLLDVLRKVEERGALDVANRLQQHLVAVMRYAVQTGRIASNPALDLQGALKVPEKQHRAALPLDQLPSLVKSIGDYKGRTLTRAALRLTLLTFLRSSELRMARWEEIDFERGVWIIPPTRKPIEGVRYSTRGAKMRTPHVVPLSHQAIAELDSIHPITGRFELIFAGDNDPFHPTV</sequence>
<dbReference type="InterPro" id="IPR038488">
    <property type="entry name" value="Integrase_DNA-bd_sf"/>
</dbReference>
<feature type="domain" description="Tyr recombinase" evidence="5">
    <location>
        <begin position="218"/>
        <end position="338"/>
    </location>
</feature>
<dbReference type="Gene3D" id="1.10.150.130">
    <property type="match status" value="1"/>
</dbReference>
<dbReference type="PANTHER" id="PTHR30629">
    <property type="entry name" value="PROPHAGE INTEGRASE"/>
    <property type="match status" value="1"/>
</dbReference>
<comment type="similarity">
    <text evidence="1">Belongs to the 'phage' integrase family.</text>
</comment>
<keyword evidence="4" id="KW-0233">DNA recombination</keyword>
<dbReference type="EMBL" id="CP043473">
    <property type="protein sequence ID" value="QEL55625.1"/>
    <property type="molecule type" value="Genomic_DNA"/>
</dbReference>
<evidence type="ECO:0000313" key="7">
    <source>
        <dbReference type="Proteomes" id="UP000322079"/>
    </source>
</evidence>
<dbReference type="InterPro" id="IPR053876">
    <property type="entry name" value="Phage_int_M"/>
</dbReference>
<accession>A0A5C1DFR4</accession>
<dbReference type="PANTHER" id="PTHR30629:SF9">
    <property type="entry name" value="PROTEIN INTB-RELATED"/>
    <property type="match status" value="1"/>
</dbReference>
<dbReference type="Proteomes" id="UP000322079">
    <property type="component" value="Chromosome"/>
</dbReference>
<dbReference type="AlphaFoldDB" id="A0A5C1DFR4"/>
<dbReference type="GO" id="GO:0015074">
    <property type="term" value="P:DNA integration"/>
    <property type="evidence" value="ECO:0007669"/>
    <property type="project" value="UniProtKB-KW"/>
</dbReference>
<dbReference type="InterPro" id="IPR050808">
    <property type="entry name" value="Phage_Integrase"/>
</dbReference>
<dbReference type="KEGG" id="chrm:FYK34_08600"/>
<evidence type="ECO:0000313" key="6">
    <source>
        <dbReference type="EMBL" id="QEL55625.1"/>
    </source>
</evidence>
<dbReference type="SUPFAM" id="SSF56349">
    <property type="entry name" value="DNA breaking-rejoining enzymes"/>
    <property type="match status" value="1"/>
</dbReference>
<protein>
    <submittedName>
        <fullName evidence="6">DUF4102 domain-containing protein</fullName>
    </submittedName>
</protein>
<proteinExistence type="inferred from homology"/>
<keyword evidence="2" id="KW-0229">DNA integration</keyword>
<keyword evidence="7" id="KW-1185">Reference proteome</keyword>
<organism evidence="6 7">
    <name type="scientific">Chromobacterium paludis</name>
    <dbReference type="NCBI Taxonomy" id="2605945"/>
    <lineage>
        <taxon>Bacteria</taxon>
        <taxon>Pseudomonadati</taxon>
        <taxon>Pseudomonadota</taxon>
        <taxon>Betaproteobacteria</taxon>
        <taxon>Neisseriales</taxon>
        <taxon>Chromobacteriaceae</taxon>
        <taxon>Chromobacterium</taxon>
    </lineage>
</organism>
<name>A0A5C1DFR4_9NEIS</name>
<dbReference type="InterPro" id="IPR002104">
    <property type="entry name" value="Integrase_catalytic"/>
</dbReference>
<dbReference type="Gene3D" id="3.30.160.390">
    <property type="entry name" value="Integrase, DNA-binding domain"/>
    <property type="match status" value="1"/>
</dbReference>
<dbReference type="RefSeq" id="WP_149295986.1">
    <property type="nucleotide sequence ID" value="NZ_CP043473.1"/>
</dbReference>
<dbReference type="Pfam" id="PF22022">
    <property type="entry name" value="Phage_int_M"/>
    <property type="match status" value="1"/>
</dbReference>
<reference evidence="6 7" key="1">
    <citation type="submission" date="2019-08" db="EMBL/GenBank/DDBJ databases">
        <title>Chromobacterium paludis, a novel bacterium isolated from a Maryland marsh pond.</title>
        <authorList>
            <person name="Blackburn M.B."/>
            <person name="Gundersen-Rindal D.E."/>
        </authorList>
    </citation>
    <scope>NUCLEOTIDE SEQUENCE [LARGE SCALE GENOMIC DNA]</scope>
    <source>
        <strain evidence="7">IIBBL 257-1</strain>
    </source>
</reference>
<gene>
    <name evidence="6" type="ORF">FYK34_08600</name>
</gene>
<dbReference type="InterPro" id="IPR010998">
    <property type="entry name" value="Integrase_recombinase_N"/>
</dbReference>
<dbReference type="InterPro" id="IPR013762">
    <property type="entry name" value="Integrase-like_cat_sf"/>
</dbReference>
<evidence type="ECO:0000256" key="1">
    <source>
        <dbReference type="ARBA" id="ARBA00008857"/>
    </source>
</evidence>
<dbReference type="PROSITE" id="PS51898">
    <property type="entry name" value="TYR_RECOMBINASE"/>
    <property type="match status" value="1"/>
</dbReference>
<evidence type="ECO:0000256" key="4">
    <source>
        <dbReference type="ARBA" id="ARBA00023172"/>
    </source>
</evidence>
<dbReference type="InterPro" id="IPR025166">
    <property type="entry name" value="Integrase_DNA_bind_dom"/>
</dbReference>
<keyword evidence="3" id="KW-0238">DNA-binding</keyword>
<dbReference type="Pfam" id="PF00589">
    <property type="entry name" value="Phage_integrase"/>
    <property type="match status" value="1"/>
</dbReference>
<dbReference type="Pfam" id="PF13356">
    <property type="entry name" value="Arm-DNA-bind_3"/>
    <property type="match status" value="1"/>
</dbReference>
<dbReference type="GO" id="GO:0006310">
    <property type="term" value="P:DNA recombination"/>
    <property type="evidence" value="ECO:0007669"/>
    <property type="project" value="UniProtKB-KW"/>
</dbReference>
<dbReference type="Gene3D" id="1.10.443.10">
    <property type="entry name" value="Intergrase catalytic core"/>
    <property type="match status" value="1"/>
</dbReference>
<evidence type="ECO:0000259" key="5">
    <source>
        <dbReference type="PROSITE" id="PS51898"/>
    </source>
</evidence>
<dbReference type="InterPro" id="IPR011010">
    <property type="entry name" value="DNA_brk_join_enz"/>
</dbReference>
<dbReference type="GO" id="GO:0003677">
    <property type="term" value="F:DNA binding"/>
    <property type="evidence" value="ECO:0007669"/>
    <property type="project" value="UniProtKB-KW"/>
</dbReference>
<evidence type="ECO:0000256" key="2">
    <source>
        <dbReference type="ARBA" id="ARBA00022908"/>
    </source>
</evidence>
<evidence type="ECO:0000256" key="3">
    <source>
        <dbReference type="ARBA" id="ARBA00023125"/>
    </source>
</evidence>